<dbReference type="InterPro" id="IPR041492">
    <property type="entry name" value="HAD_2"/>
</dbReference>
<dbReference type="InterPro" id="IPR023214">
    <property type="entry name" value="HAD_sf"/>
</dbReference>
<gene>
    <name evidence="1" type="ORF">N8I74_12325</name>
</gene>
<dbReference type="SUPFAM" id="SSF56784">
    <property type="entry name" value="HAD-like"/>
    <property type="match status" value="1"/>
</dbReference>
<dbReference type="Gene3D" id="1.10.150.240">
    <property type="entry name" value="Putative phosphatase, domain 2"/>
    <property type="match status" value="1"/>
</dbReference>
<dbReference type="Proteomes" id="UP001061302">
    <property type="component" value="Chromosome"/>
</dbReference>
<dbReference type="RefSeq" id="WP_263123405.1">
    <property type="nucleotide sequence ID" value="NZ_CP106753.1"/>
</dbReference>
<proteinExistence type="predicted"/>
<protein>
    <submittedName>
        <fullName evidence="1">HAD family phosphatase</fullName>
    </submittedName>
</protein>
<dbReference type="InterPro" id="IPR023198">
    <property type="entry name" value="PGP-like_dom2"/>
</dbReference>
<accession>A0ABY6DIC9</accession>
<dbReference type="InterPro" id="IPR006439">
    <property type="entry name" value="HAD-SF_hydro_IA"/>
</dbReference>
<dbReference type="Pfam" id="PF13419">
    <property type="entry name" value="HAD_2"/>
    <property type="match status" value="1"/>
</dbReference>
<keyword evidence="2" id="KW-1185">Reference proteome</keyword>
<reference evidence="1" key="1">
    <citation type="submission" date="2022-10" db="EMBL/GenBank/DDBJ databases">
        <title>Chitiniphilus purpureus sp. nov., a novel chitin-degrading bacterium isolated from crawfish pond sediment.</title>
        <authorList>
            <person name="Li K."/>
        </authorList>
    </citation>
    <scope>NUCLEOTIDE SEQUENCE</scope>
    <source>
        <strain evidence="1">CD1</strain>
    </source>
</reference>
<dbReference type="SFLD" id="SFLDS00003">
    <property type="entry name" value="Haloacid_Dehalogenase"/>
    <property type="match status" value="1"/>
</dbReference>
<dbReference type="SFLD" id="SFLDG01129">
    <property type="entry name" value="C1.5:_HAD__Beta-PGM__Phosphata"/>
    <property type="match status" value="1"/>
</dbReference>
<evidence type="ECO:0000313" key="2">
    <source>
        <dbReference type="Proteomes" id="UP001061302"/>
    </source>
</evidence>
<dbReference type="EMBL" id="CP106753">
    <property type="protein sequence ID" value="UXY14105.1"/>
    <property type="molecule type" value="Genomic_DNA"/>
</dbReference>
<organism evidence="1 2">
    <name type="scientific">Chitiniphilus purpureus</name>
    <dbReference type="NCBI Taxonomy" id="2981137"/>
    <lineage>
        <taxon>Bacteria</taxon>
        <taxon>Pseudomonadati</taxon>
        <taxon>Pseudomonadota</taxon>
        <taxon>Betaproteobacteria</taxon>
        <taxon>Neisseriales</taxon>
        <taxon>Chitinibacteraceae</taxon>
        <taxon>Chitiniphilus</taxon>
    </lineage>
</organism>
<dbReference type="PRINTS" id="PR00413">
    <property type="entry name" value="HADHALOGNASE"/>
</dbReference>
<sequence>MAGGQTGRVDFDFTRTPTLMTAALPIRAAIFDMDGLMLDTERIAAECWLAAAVELELGFTHVDALGMVGMHSSKVLDYLVALYGAHFPGQRLIDATHQRYLRATEMPIPCKAGLLELLQWLEDAGLPKGVATSTRRNIAEHHLAAAGLLPRFAHTVCGDEIDHPKPAPDIYLKAADLLGVKPHECVVFEDSNFGVAAAHAAGCRVIMVPDLKPPSAETLAMGIPIVASLTEAQALVMHWHLSYP</sequence>
<dbReference type="PANTHER" id="PTHR18901">
    <property type="entry name" value="2-DEOXYGLUCOSE-6-PHOSPHATE PHOSPHATASE 2"/>
    <property type="match status" value="1"/>
</dbReference>
<dbReference type="InterPro" id="IPR036412">
    <property type="entry name" value="HAD-like_sf"/>
</dbReference>
<dbReference type="NCBIfam" id="TIGR01509">
    <property type="entry name" value="HAD-SF-IA-v3"/>
    <property type="match status" value="1"/>
</dbReference>
<name>A0ABY6DIC9_9NEIS</name>
<dbReference type="PANTHER" id="PTHR18901:SF38">
    <property type="entry name" value="PSEUDOURIDINE-5'-PHOSPHATASE"/>
    <property type="match status" value="1"/>
</dbReference>
<evidence type="ECO:0000313" key="1">
    <source>
        <dbReference type="EMBL" id="UXY14105.1"/>
    </source>
</evidence>
<dbReference type="CDD" id="cd07505">
    <property type="entry name" value="HAD_BPGM-like"/>
    <property type="match status" value="1"/>
</dbReference>
<dbReference type="Gene3D" id="3.40.50.1000">
    <property type="entry name" value="HAD superfamily/HAD-like"/>
    <property type="match status" value="1"/>
</dbReference>